<feature type="non-terminal residue" evidence="2">
    <location>
        <position position="1"/>
    </location>
</feature>
<gene>
    <name evidence="2" type="ORF">HID58_038815</name>
</gene>
<name>A0ABQ8BQD6_BRANA</name>
<comment type="caution">
    <text evidence="2">The sequence shown here is derived from an EMBL/GenBank/DDBJ whole genome shotgun (WGS) entry which is preliminary data.</text>
</comment>
<evidence type="ECO:0000313" key="2">
    <source>
        <dbReference type="EMBL" id="KAH0906988.1"/>
    </source>
</evidence>
<accession>A0ABQ8BQD6</accession>
<sequence>GPYTSPPPIGYPTRDAVVGDPRVSSVETKSKVGFSYAVVLSWTIGVVVAETWDKALDLFFFPFLSLFCFITDSSQIDDVSSDFSVETEDRNRGRLSWSSRSLVPLASSSPSEEVPKATTDDDSVGVDDVSSVSLTISSI</sequence>
<protein>
    <submittedName>
        <fullName evidence="2">Uncharacterized protein</fullName>
    </submittedName>
</protein>
<evidence type="ECO:0000256" key="1">
    <source>
        <dbReference type="SAM" id="MobiDB-lite"/>
    </source>
</evidence>
<proteinExistence type="predicted"/>
<dbReference type="EMBL" id="JAGKQM010000010">
    <property type="protein sequence ID" value="KAH0906988.1"/>
    <property type="molecule type" value="Genomic_DNA"/>
</dbReference>
<dbReference type="Proteomes" id="UP000824890">
    <property type="component" value="Unassembled WGS sequence"/>
</dbReference>
<feature type="region of interest" description="Disordered" evidence="1">
    <location>
        <begin position="105"/>
        <end position="127"/>
    </location>
</feature>
<keyword evidence="3" id="KW-1185">Reference proteome</keyword>
<organism evidence="2 3">
    <name type="scientific">Brassica napus</name>
    <name type="common">Rape</name>
    <dbReference type="NCBI Taxonomy" id="3708"/>
    <lineage>
        <taxon>Eukaryota</taxon>
        <taxon>Viridiplantae</taxon>
        <taxon>Streptophyta</taxon>
        <taxon>Embryophyta</taxon>
        <taxon>Tracheophyta</taxon>
        <taxon>Spermatophyta</taxon>
        <taxon>Magnoliopsida</taxon>
        <taxon>eudicotyledons</taxon>
        <taxon>Gunneridae</taxon>
        <taxon>Pentapetalae</taxon>
        <taxon>rosids</taxon>
        <taxon>malvids</taxon>
        <taxon>Brassicales</taxon>
        <taxon>Brassicaceae</taxon>
        <taxon>Brassiceae</taxon>
        <taxon>Brassica</taxon>
    </lineage>
</organism>
<reference evidence="2 3" key="1">
    <citation type="submission" date="2021-05" db="EMBL/GenBank/DDBJ databases">
        <title>Genome Assembly of Synthetic Allotetraploid Brassica napus Reveals Homoeologous Exchanges between Subgenomes.</title>
        <authorList>
            <person name="Davis J.T."/>
        </authorList>
    </citation>
    <scope>NUCLEOTIDE SEQUENCE [LARGE SCALE GENOMIC DNA]</scope>
    <source>
        <strain evidence="3">cv. Da-Ae</strain>
        <tissue evidence="2">Seedling</tissue>
    </source>
</reference>
<evidence type="ECO:0000313" key="3">
    <source>
        <dbReference type="Proteomes" id="UP000824890"/>
    </source>
</evidence>